<dbReference type="EMBL" id="SEWY01000002">
    <property type="protein sequence ID" value="TBH74608.1"/>
    <property type="molecule type" value="Genomic_DNA"/>
</dbReference>
<organism evidence="2 3">
    <name type="scientific">Aquirufa antheringensis</name>
    <dbReference type="NCBI Taxonomy" id="2516559"/>
    <lineage>
        <taxon>Bacteria</taxon>
        <taxon>Pseudomonadati</taxon>
        <taxon>Bacteroidota</taxon>
        <taxon>Cytophagia</taxon>
        <taxon>Cytophagales</taxon>
        <taxon>Flectobacillaceae</taxon>
        <taxon>Aquirufa</taxon>
    </lineage>
</organism>
<evidence type="ECO:0000256" key="1">
    <source>
        <dbReference type="ARBA" id="ARBA00006479"/>
    </source>
</evidence>
<accession>A0A4Q9BH75</accession>
<reference evidence="2 3" key="1">
    <citation type="submission" date="2019-02" db="EMBL/GenBank/DDBJ databases">
        <title>Genome of a new Bacteroidetes strain.</title>
        <authorList>
            <person name="Pitt A."/>
        </authorList>
    </citation>
    <scope>NUCLEOTIDE SEQUENCE [LARGE SCALE GENOMIC DNA]</scope>
    <source>
        <strain evidence="2 3">103A-SOEBACH</strain>
    </source>
</reference>
<dbReference type="CDD" id="cd23763">
    <property type="entry name" value="ASKHA_ATPase_ROK"/>
    <property type="match status" value="1"/>
</dbReference>
<gene>
    <name evidence="2" type="ORF">EWU20_05545</name>
</gene>
<evidence type="ECO:0000313" key="3">
    <source>
        <dbReference type="Proteomes" id="UP000293583"/>
    </source>
</evidence>
<sequence length="305" mass="32994">MAAAEYLGIDVGGTGVKMGIVHADTGQINNFQSYDTATWRESHHFLERLADAIALQLYQHKNVKKVGIGLPGILTKDRRTLIEITAIPEIDGSPMIDMLEKRFPEHAFFMENDANAAALGEFYFSPEKTNMPEDFIFITLGTGVGGAAVIDRKIFLGGDGNAMEPGHVPSRDGKVLERNVGKKELLQMATAMRAAYTGKTSLPADGTISTTALVVGAEEGDELALAIWHEVGTMLGDMLVSLIRILDIKNIFIGGGLSASYDFILPSMEKQLNYWLTPAYLEKLTIKKALLGNDAGLLGAASLCF</sequence>
<dbReference type="PANTHER" id="PTHR18964:SF149">
    <property type="entry name" value="BIFUNCTIONAL UDP-N-ACETYLGLUCOSAMINE 2-EPIMERASE_N-ACETYLMANNOSAMINE KINASE"/>
    <property type="match status" value="1"/>
</dbReference>
<name>A0A4Q9BH75_9BACT</name>
<dbReference type="Gene3D" id="3.30.420.40">
    <property type="match status" value="2"/>
</dbReference>
<evidence type="ECO:0000313" key="2">
    <source>
        <dbReference type="EMBL" id="TBH74608.1"/>
    </source>
</evidence>
<dbReference type="InterPro" id="IPR043129">
    <property type="entry name" value="ATPase_NBD"/>
</dbReference>
<dbReference type="AlphaFoldDB" id="A0A4Q9BH75"/>
<keyword evidence="3" id="KW-1185">Reference proteome</keyword>
<dbReference type="InterPro" id="IPR000600">
    <property type="entry name" value="ROK"/>
</dbReference>
<comment type="caution">
    <text evidence="2">The sequence shown here is derived from an EMBL/GenBank/DDBJ whole genome shotgun (WGS) entry which is preliminary data.</text>
</comment>
<dbReference type="SUPFAM" id="SSF53067">
    <property type="entry name" value="Actin-like ATPase domain"/>
    <property type="match status" value="1"/>
</dbReference>
<dbReference type="PANTHER" id="PTHR18964">
    <property type="entry name" value="ROK (REPRESSOR, ORF, KINASE) FAMILY"/>
    <property type="match status" value="1"/>
</dbReference>
<comment type="similarity">
    <text evidence="1">Belongs to the ROK (NagC/XylR) family.</text>
</comment>
<dbReference type="Proteomes" id="UP000293583">
    <property type="component" value="Unassembled WGS sequence"/>
</dbReference>
<dbReference type="Pfam" id="PF00480">
    <property type="entry name" value="ROK"/>
    <property type="match status" value="1"/>
</dbReference>
<proteinExistence type="inferred from homology"/>
<dbReference type="RefSeq" id="WP_130895241.1">
    <property type="nucleotide sequence ID" value="NZ_JAANOL010000002.1"/>
</dbReference>
<dbReference type="OrthoDB" id="9810372at2"/>
<protein>
    <submittedName>
        <fullName evidence="2">ROK family protein</fullName>
    </submittedName>
</protein>